<keyword evidence="3" id="KW-1185">Reference proteome</keyword>
<comment type="similarity">
    <text evidence="1">Belongs to the 3-oxoacid CoA-transferase subunit B family.</text>
</comment>
<dbReference type="PANTHER" id="PTHR43293">
    <property type="entry name" value="ACETATE COA-TRANSFERASE YDIF"/>
    <property type="match status" value="1"/>
</dbReference>
<dbReference type="RefSeq" id="WP_203701533.1">
    <property type="nucleotide sequence ID" value="NZ_BAAALU010000010.1"/>
</dbReference>
<evidence type="ECO:0000256" key="1">
    <source>
        <dbReference type="ARBA" id="ARBA00007047"/>
    </source>
</evidence>
<dbReference type="SUPFAM" id="SSF100950">
    <property type="entry name" value="NagB/RpiA/CoA transferase-like"/>
    <property type="match status" value="1"/>
</dbReference>
<dbReference type="PANTHER" id="PTHR43293:SF3">
    <property type="entry name" value="CHOLESTEROL RING-CLEAVING HYDROLASE IPDB SUBUNIT"/>
    <property type="match status" value="1"/>
</dbReference>
<organism evidence="2 3">
    <name type="scientific">Asanoa iriomotensis</name>
    <dbReference type="NCBI Taxonomy" id="234613"/>
    <lineage>
        <taxon>Bacteria</taxon>
        <taxon>Bacillati</taxon>
        <taxon>Actinomycetota</taxon>
        <taxon>Actinomycetes</taxon>
        <taxon>Micromonosporales</taxon>
        <taxon>Micromonosporaceae</taxon>
        <taxon>Asanoa</taxon>
    </lineage>
</organism>
<dbReference type="InterPro" id="IPR004165">
    <property type="entry name" value="CoA_trans_fam_I"/>
</dbReference>
<evidence type="ECO:0000313" key="2">
    <source>
        <dbReference type="EMBL" id="GIF55728.1"/>
    </source>
</evidence>
<gene>
    <name evidence="2" type="ORF">Air01nite_18230</name>
</gene>
<dbReference type="GO" id="GO:0016740">
    <property type="term" value="F:transferase activity"/>
    <property type="evidence" value="ECO:0007669"/>
    <property type="project" value="UniProtKB-KW"/>
</dbReference>
<protein>
    <submittedName>
        <fullName evidence="2">CoA transferase subunit B</fullName>
    </submittedName>
</protein>
<accession>A0ABQ4BYX0</accession>
<keyword evidence="2" id="KW-0808">Transferase</keyword>
<dbReference type="Proteomes" id="UP000624325">
    <property type="component" value="Unassembled WGS sequence"/>
</dbReference>
<comment type="caution">
    <text evidence="2">The sequence shown here is derived from an EMBL/GenBank/DDBJ whole genome shotgun (WGS) entry which is preliminary data.</text>
</comment>
<dbReference type="Pfam" id="PF01144">
    <property type="entry name" value="CoA_trans"/>
    <property type="match status" value="1"/>
</dbReference>
<dbReference type="EMBL" id="BONC01000009">
    <property type="protein sequence ID" value="GIF55728.1"/>
    <property type="molecule type" value="Genomic_DNA"/>
</dbReference>
<dbReference type="InterPro" id="IPR037171">
    <property type="entry name" value="NagB/RpiA_transferase-like"/>
</dbReference>
<dbReference type="Gene3D" id="3.40.1080.10">
    <property type="entry name" value="Glutaconate Coenzyme A-transferase"/>
    <property type="match status" value="1"/>
</dbReference>
<reference evidence="2 3" key="1">
    <citation type="submission" date="2021-01" db="EMBL/GenBank/DDBJ databases">
        <title>Whole genome shotgun sequence of Asanoa iriomotensis NBRC 100142.</title>
        <authorList>
            <person name="Komaki H."/>
            <person name="Tamura T."/>
        </authorList>
    </citation>
    <scope>NUCLEOTIDE SEQUENCE [LARGE SCALE GENOMIC DNA]</scope>
    <source>
        <strain evidence="2 3">NBRC 100142</strain>
    </source>
</reference>
<sequence>MTATLEELLCVQVSAELEDGGLGFIGLGTGGRSFAFAVGIPSVAVALAHRRGIDFIAQYGVALEPDIENAPRCFEDRNLLTWPSSANLAVETCLDGFKRGKMSVGFISGAQIDKYGNLNSVAIGDYRKPKVRLVGGIAQPDHAANAKRTIIILPHARRTFVEKVDYRSAFGFGDGPGHRERLGLIGGGPAKVFTDLAVLDFHPESKLMRVVSLHPGVTRQQLVEETGFALIWPDEVPTTPEPTEAERQAIAEIDPDGAFLNGRIF</sequence>
<name>A0ABQ4BYX0_9ACTN</name>
<dbReference type="SMART" id="SM00882">
    <property type="entry name" value="CoA_trans"/>
    <property type="match status" value="1"/>
</dbReference>
<evidence type="ECO:0000313" key="3">
    <source>
        <dbReference type="Proteomes" id="UP000624325"/>
    </source>
</evidence>
<proteinExistence type="inferred from homology"/>